<comment type="caution">
    <text evidence="2">The sequence shown here is derived from an EMBL/GenBank/DDBJ whole genome shotgun (WGS) entry which is preliminary data.</text>
</comment>
<keyword evidence="1" id="KW-0472">Membrane</keyword>
<dbReference type="EMBL" id="JBHRWO010000021">
    <property type="protein sequence ID" value="MFC3494926.1"/>
    <property type="molecule type" value="Genomic_DNA"/>
</dbReference>
<name>A0ABV7Q3K3_9ACTN</name>
<keyword evidence="1" id="KW-1133">Transmembrane helix</keyword>
<dbReference type="Proteomes" id="UP001595712">
    <property type="component" value="Unassembled WGS sequence"/>
</dbReference>
<accession>A0ABV7Q3K3</accession>
<organism evidence="2 3">
    <name type="scientific">Glycomyces rhizosphaerae</name>
    <dbReference type="NCBI Taxonomy" id="2054422"/>
    <lineage>
        <taxon>Bacteria</taxon>
        <taxon>Bacillati</taxon>
        <taxon>Actinomycetota</taxon>
        <taxon>Actinomycetes</taxon>
        <taxon>Glycomycetales</taxon>
        <taxon>Glycomycetaceae</taxon>
        <taxon>Glycomyces</taxon>
    </lineage>
</organism>
<evidence type="ECO:0000256" key="1">
    <source>
        <dbReference type="SAM" id="Phobius"/>
    </source>
</evidence>
<protein>
    <submittedName>
        <fullName evidence="2">Uncharacterized protein</fullName>
    </submittedName>
</protein>
<reference evidence="3" key="1">
    <citation type="journal article" date="2019" name="Int. J. Syst. Evol. Microbiol.">
        <title>The Global Catalogue of Microorganisms (GCM) 10K type strain sequencing project: providing services to taxonomists for standard genome sequencing and annotation.</title>
        <authorList>
            <consortium name="The Broad Institute Genomics Platform"/>
            <consortium name="The Broad Institute Genome Sequencing Center for Infectious Disease"/>
            <person name="Wu L."/>
            <person name="Ma J."/>
        </authorList>
    </citation>
    <scope>NUCLEOTIDE SEQUENCE [LARGE SCALE GENOMIC DNA]</scope>
    <source>
        <strain evidence="3">CGMCC 4.7396</strain>
    </source>
</reference>
<feature type="transmembrane region" description="Helical" evidence="1">
    <location>
        <begin position="121"/>
        <end position="142"/>
    </location>
</feature>
<proteinExistence type="predicted"/>
<feature type="transmembrane region" description="Helical" evidence="1">
    <location>
        <begin position="28"/>
        <end position="50"/>
    </location>
</feature>
<evidence type="ECO:0000313" key="2">
    <source>
        <dbReference type="EMBL" id="MFC3494926.1"/>
    </source>
</evidence>
<keyword evidence="1" id="KW-0812">Transmembrane</keyword>
<gene>
    <name evidence="2" type="ORF">ACFO8M_20765</name>
</gene>
<keyword evidence="3" id="KW-1185">Reference proteome</keyword>
<feature type="transmembrane region" description="Helical" evidence="1">
    <location>
        <begin position="83"/>
        <end position="109"/>
    </location>
</feature>
<sequence>MADNETDVERIRRRLLDLEVRVHTLESIAIRSLTFVAACLLMLGSALPTFTDARAFDPMTVRLLTAPFEVFGSLGENGDEEGFGAAMGLAFLGLLACILTAVGLCFATWRRWAGPGLVRTAQIVAVLLLIGTLAPVLLTFAAAKPETDDTPGPAVWYFVPGAILFAAIAFNEQLRQLWCRED</sequence>
<feature type="transmembrane region" description="Helical" evidence="1">
    <location>
        <begin position="154"/>
        <end position="170"/>
    </location>
</feature>
<dbReference type="RefSeq" id="WP_387979109.1">
    <property type="nucleotide sequence ID" value="NZ_JBHRWO010000021.1"/>
</dbReference>
<evidence type="ECO:0000313" key="3">
    <source>
        <dbReference type="Proteomes" id="UP001595712"/>
    </source>
</evidence>